<keyword evidence="3" id="KW-0808">Transferase</keyword>
<dbReference type="InterPro" id="IPR043502">
    <property type="entry name" value="DNA/RNA_pol_sf"/>
</dbReference>
<organism evidence="10 11">
    <name type="scientific">Marine Group III euryarchaeote CG-Bathy1</name>
    <dbReference type="NCBI Taxonomy" id="1889001"/>
    <lineage>
        <taxon>Archaea</taxon>
        <taxon>Methanobacteriati</taxon>
        <taxon>Thermoplasmatota</taxon>
        <taxon>Thermoplasmata</taxon>
        <taxon>Candidatus Thermoprofundales</taxon>
    </lineage>
</organism>
<sequence>MKLDLNLVAAGSRNEFIDGKQKTSVYLFGRSLSGESYAVKTKPLLPYFFVVSPSDEIISKISKHPEVNSVDSKILSVKGKECNCLKVELHHPGKVPRVRDWIRDMDCEVLAADIPFHHRYLYDHDIGGSISIEGEPKSIDGWSCPIVDTDTVADSDTFAPSLKILSFDIENSIETREIYCICYEVREDGRTVKEGKLSGEEDQIIKDFVKAISDSDPDLITGYNIDGYDLPLLEERAKHNKITLKLGRDGSEIRQLSQRRWRIFGRIIADAWWNVKREIRPRQETLNAVSKELLGREKQDVNPKDMDNEWQKNPDKVIEYCLEDARLALDIMEKIMVIPKYQHLGYVAKLPLDEVLNGMTSTLIDSLMIRFADSKSIGVPMTRREKRGDRHIAGGYVHSVKNPGIHNWVCVLDFKSMYPSIIIDRNLCFTTLSDEGEIETPHGVTFLSAEQKKGLLPELLKGLMSDRDQAKTSMKNSNTDEEKEHFRRVQDAIKILMNSVYGVFASYFYRFTDLAIGASITAYARKYVQDMIEDLEKEGLDVIYGDTDSVFFSSPHNTLSETVDFGTSIADRYSEGARQLEFEKILNPFFTHGVKKRYVGKVVWPDESVLVRGYETRRTDAFPAQVNALKAVFSKILEGDEKGAINVALDEVSKIKSKQVEVPDLVISKSVSDRVYKNPDGQAHLKAKKKWEEHTGTTFTPGMKIAYVVTNTASKTQEVEPFFADEEHPKPDFNYYAKRVAKTLARLTDVWDYDEMALLSGKRGPKQSTLF</sequence>
<dbReference type="PANTHER" id="PTHR10322:SF23">
    <property type="entry name" value="DNA POLYMERASE DELTA CATALYTIC SUBUNIT"/>
    <property type="match status" value="1"/>
</dbReference>
<evidence type="ECO:0000256" key="3">
    <source>
        <dbReference type="ARBA" id="ARBA00022679"/>
    </source>
</evidence>
<proteinExistence type="inferred from homology"/>
<evidence type="ECO:0000256" key="5">
    <source>
        <dbReference type="ARBA" id="ARBA00022932"/>
    </source>
</evidence>
<evidence type="ECO:0000313" key="10">
    <source>
        <dbReference type="EMBL" id="OIR15678.1"/>
    </source>
</evidence>
<dbReference type="InterPro" id="IPR006134">
    <property type="entry name" value="DNA-dir_DNA_pol_B_multi_dom"/>
</dbReference>
<dbReference type="GO" id="GO:0003677">
    <property type="term" value="F:DNA binding"/>
    <property type="evidence" value="ECO:0007669"/>
    <property type="project" value="UniProtKB-KW"/>
</dbReference>
<feature type="domain" description="DNA-directed DNA polymerase family B exonuclease" evidence="9">
    <location>
        <begin position="111"/>
        <end position="289"/>
    </location>
</feature>
<dbReference type="Gene3D" id="3.30.342.10">
    <property type="entry name" value="DNA Polymerase, chain B, domain 1"/>
    <property type="match status" value="1"/>
</dbReference>
<keyword evidence="5" id="KW-0239">DNA-directed DNA polymerase</keyword>
<evidence type="ECO:0000256" key="2">
    <source>
        <dbReference type="ARBA" id="ARBA00012417"/>
    </source>
</evidence>
<dbReference type="AlphaFoldDB" id="A0A1J5TUA3"/>
<evidence type="ECO:0000259" key="8">
    <source>
        <dbReference type="Pfam" id="PF00136"/>
    </source>
</evidence>
<dbReference type="InterPro" id="IPR036397">
    <property type="entry name" value="RNaseH_sf"/>
</dbReference>
<keyword evidence="6" id="KW-0238">DNA-binding</keyword>
<comment type="caution">
    <text evidence="10">The sequence shown here is derived from an EMBL/GenBank/DDBJ whole genome shotgun (WGS) entry which is preliminary data.</text>
</comment>
<dbReference type="InterPro" id="IPR012337">
    <property type="entry name" value="RNaseH-like_sf"/>
</dbReference>
<dbReference type="GO" id="GO:0000166">
    <property type="term" value="F:nucleotide binding"/>
    <property type="evidence" value="ECO:0007669"/>
    <property type="project" value="InterPro"/>
</dbReference>
<protein>
    <recommendedName>
        <fullName evidence="2">DNA-directed DNA polymerase</fullName>
        <ecNumber evidence="2">2.7.7.7</ecNumber>
    </recommendedName>
</protein>
<accession>A0A1J5TUA3</accession>
<dbReference type="Pfam" id="PF03104">
    <property type="entry name" value="DNA_pol_B_exo1"/>
    <property type="match status" value="1"/>
</dbReference>
<dbReference type="EC" id="2.7.7.7" evidence="2"/>
<evidence type="ECO:0000256" key="6">
    <source>
        <dbReference type="ARBA" id="ARBA00023125"/>
    </source>
</evidence>
<dbReference type="Gene3D" id="1.10.132.60">
    <property type="entry name" value="DNA polymerase family B, C-terminal domain"/>
    <property type="match status" value="1"/>
</dbReference>
<dbReference type="InterPro" id="IPR042087">
    <property type="entry name" value="DNA_pol_B_thumb"/>
</dbReference>
<name>A0A1J5TUA3_9ARCH</name>
<evidence type="ECO:0000256" key="1">
    <source>
        <dbReference type="ARBA" id="ARBA00005755"/>
    </source>
</evidence>
<dbReference type="GO" id="GO:0006261">
    <property type="term" value="P:DNA-templated DNA replication"/>
    <property type="evidence" value="ECO:0007669"/>
    <property type="project" value="TreeGrafter"/>
</dbReference>
<gene>
    <name evidence="10" type="ORF">BEU04_01910</name>
</gene>
<evidence type="ECO:0000259" key="9">
    <source>
        <dbReference type="Pfam" id="PF03104"/>
    </source>
</evidence>
<dbReference type="PRINTS" id="PR00106">
    <property type="entry name" value="DNAPOLB"/>
</dbReference>
<evidence type="ECO:0000256" key="7">
    <source>
        <dbReference type="ARBA" id="ARBA00049244"/>
    </source>
</evidence>
<comment type="catalytic activity">
    <reaction evidence="7">
        <text>DNA(n) + a 2'-deoxyribonucleoside 5'-triphosphate = DNA(n+1) + diphosphate</text>
        <dbReference type="Rhea" id="RHEA:22508"/>
        <dbReference type="Rhea" id="RHEA-COMP:17339"/>
        <dbReference type="Rhea" id="RHEA-COMP:17340"/>
        <dbReference type="ChEBI" id="CHEBI:33019"/>
        <dbReference type="ChEBI" id="CHEBI:61560"/>
        <dbReference type="ChEBI" id="CHEBI:173112"/>
        <dbReference type="EC" id="2.7.7.7"/>
    </reaction>
</comment>
<dbReference type="InterPro" id="IPR023211">
    <property type="entry name" value="DNA_pol_palm_dom_sf"/>
</dbReference>
<dbReference type="Gene3D" id="3.30.420.10">
    <property type="entry name" value="Ribonuclease H-like superfamily/Ribonuclease H"/>
    <property type="match status" value="1"/>
</dbReference>
<evidence type="ECO:0000256" key="4">
    <source>
        <dbReference type="ARBA" id="ARBA00022695"/>
    </source>
</evidence>
<dbReference type="InterPro" id="IPR050240">
    <property type="entry name" value="DNA_pol_type-B"/>
</dbReference>
<dbReference type="InterPro" id="IPR006133">
    <property type="entry name" value="DNA-dir_DNA_pol_B_exonuc"/>
</dbReference>
<dbReference type="InterPro" id="IPR006172">
    <property type="entry name" value="DNA-dir_DNA_pol_B"/>
</dbReference>
<dbReference type="SMART" id="SM00486">
    <property type="entry name" value="POLBc"/>
    <property type="match status" value="1"/>
</dbReference>
<dbReference type="Pfam" id="PF00136">
    <property type="entry name" value="DNA_pol_B"/>
    <property type="match status" value="1"/>
</dbReference>
<evidence type="ECO:0000313" key="11">
    <source>
        <dbReference type="Proteomes" id="UP000183815"/>
    </source>
</evidence>
<dbReference type="EMBL" id="MIYU01000016">
    <property type="protein sequence ID" value="OIR15678.1"/>
    <property type="molecule type" value="Genomic_DNA"/>
</dbReference>
<dbReference type="Proteomes" id="UP000183815">
    <property type="component" value="Unassembled WGS sequence"/>
</dbReference>
<keyword evidence="4" id="KW-0548">Nucleotidyltransferase</keyword>
<dbReference type="Gene3D" id="3.90.1600.10">
    <property type="entry name" value="Palm domain of DNA polymerase"/>
    <property type="match status" value="1"/>
</dbReference>
<reference evidence="10 11" key="1">
    <citation type="submission" date="2016-08" db="EMBL/GenBank/DDBJ databases">
        <title>New Insights into Marine Group III Euryarchaeota, from dark to light.</title>
        <authorList>
            <person name="Haro-Moreno J.M."/>
            <person name="Rodriguez-Valera F."/>
            <person name="Lopez-Garcia P."/>
            <person name="Moreira D."/>
            <person name="Martin-Cuadrado A.B."/>
        </authorList>
    </citation>
    <scope>NUCLEOTIDE SEQUENCE [LARGE SCALE GENOMIC DNA]</scope>
    <source>
        <strain evidence="10">CG-Bathy1</strain>
    </source>
</reference>
<dbReference type="Gene3D" id="1.10.287.690">
    <property type="entry name" value="Helix hairpin bin"/>
    <property type="match status" value="1"/>
</dbReference>
<comment type="similarity">
    <text evidence="1">Belongs to the DNA polymerase type-B family.</text>
</comment>
<dbReference type="SUPFAM" id="SSF56672">
    <property type="entry name" value="DNA/RNA polymerases"/>
    <property type="match status" value="1"/>
</dbReference>
<dbReference type="CDD" id="cd00145">
    <property type="entry name" value="POLBc"/>
    <property type="match status" value="1"/>
</dbReference>
<feature type="domain" description="DNA-directed DNA polymerase family B multifunctional" evidence="8">
    <location>
        <begin position="351"/>
        <end position="748"/>
    </location>
</feature>
<dbReference type="PANTHER" id="PTHR10322">
    <property type="entry name" value="DNA POLYMERASE CATALYTIC SUBUNIT"/>
    <property type="match status" value="1"/>
</dbReference>
<dbReference type="GO" id="GO:0003887">
    <property type="term" value="F:DNA-directed DNA polymerase activity"/>
    <property type="evidence" value="ECO:0007669"/>
    <property type="project" value="UniProtKB-KW"/>
</dbReference>
<dbReference type="SUPFAM" id="SSF53098">
    <property type="entry name" value="Ribonuclease H-like"/>
    <property type="match status" value="1"/>
</dbReference>